<dbReference type="InterPro" id="IPR027417">
    <property type="entry name" value="P-loop_NTPase"/>
</dbReference>
<evidence type="ECO:0000256" key="6">
    <source>
        <dbReference type="ARBA" id="ARBA00022840"/>
    </source>
</evidence>
<evidence type="ECO:0000256" key="4">
    <source>
        <dbReference type="ARBA" id="ARBA00022692"/>
    </source>
</evidence>
<dbReference type="EMBL" id="CAJOBC010009750">
    <property type="protein sequence ID" value="CAF3995538.1"/>
    <property type="molecule type" value="Genomic_DNA"/>
</dbReference>
<dbReference type="Proteomes" id="UP000681722">
    <property type="component" value="Unassembled WGS sequence"/>
</dbReference>
<dbReference type="Gene3D" id="1.20.1560.10">
    <property type="entry name" value="ABC transporter type 1, transmembrane domain"/>
    <property type="match status" value="2"/>
</dbReference>
<accession>A0A814YNW6</accession>
<dbReference type="SUPFAM" id="SSF90123">
    <property type="entry name" value="ABC transporter transmembrane region"/>
    <property type="match status" value="1"/>
</dbReference>
<keyword evidence="15" id="KW-1185">Reference proteome</keyword>
<feature type="region of interest" description="Disordered" evidence="9">
    <location>
        <begin position="465"/>
        <end position="493"/>
    </location>
</feature>
<dbReference type="PROSITE" id="PS50893">
    <property type="entry name" value="ABC_TRANSPORTER_2"/>
    <property type="match status" value="1"/>
</dbReference>
<dbReference type="EMBL" id="CAJNOQ010009745">
    <property type="protein sequence ID" value="CAF1232925.1"/>
    <property type="molecule type" value="Genomic_DNA"/>
</dbReference>
<dbReference type="PANTHER" id="PTHR43394:SF27">
    <property type="entry name" value="ATP-DEPENDENT TRANSLOCASE ABCB1-LIKE"/>
    <property type="match status" value="1"/>
</dbReference>
<keyword evidence="3" id="KW-0813">Transport</keyword>
<evidence type="ECO:0000256" key="1">
    <source>
        <dbReference type="ARBA" id="ARBA00004141"/>
    </source>
</evidence>
<name>A0A814YNW6_9BILA</name>
<dbReference type="Pfam" id="PF00005">
    <property type="entry name" value="ABC_tran"/>
    <property type="match status" value="1"/>
</dbReference>
<dbReference type="FunFam" id="3.40.50.300:FF:000604">
    <property type="entry name" value="ABC transporter B family member 28"/>
    <property type="match status" value="1"/>
</dbReference>
<feature type="domain" description="ABC transmembrane type-1" evidence="12">
    <location>
        <begin position="1"/>
        <end position="220"/>
    </location>
</feature>
<feature type="transmembrane region" description="Helical" evidence="10">
    <location>
        <begin position="82"/>
        <end position="103"/>
    </location>
</feature>
<feature type="domain" description="ABC transporter" evidence="11">
    <location>
        <begin position="255"/>
        <end position="447"/>
    </location>
</feature>
<feature type="transmembrane region" description="Helical" evidence="10">
    <location>
        <begin position="156"/>
        <end position="179"/>
    </location>
</feature>
<dbReference type="GO" id="GO:0016020">
    <property type="term" value="C:membrane"/>
    <property type="evidence" value="ECO:0007669"/>
    <property type="project" value="UniProtKB-SubCell"/>
</dbReference>
<dbReference type="GO" id="GO:0016887">
    <property type="term" value="F:ATP hydrolysis activity"/>
    <property type="evidence" value="ECO:0007669"/>
    <property type="project" value="InterPro"/>
</dbReference>
<protein>
    <submittedName>
        <fullName evidence="13">Uncharacterized protein</fullName>
    </submittedName>
</protein>
<reference evidence="13" key="1">
    <citation type="submission" date="2021-02" db="EMBL/GenBank/DDBJ databases">
        <authorList>
            <person name="Nowell W R."/>
        </authorList>
    </citation>
    <scope>NUCLEOTIDE SEQUENCE</scope>
</reference>
<comment type="similarity">
    <text evidence="2">Belongs to the ABC transporter superfamily. ABCB family. Multidrug resistance exporter (TC 3.A.1.201) subfamily.</text>
</comment>
<evidence type="ECO:0000259" key="12">
    <source>
        <dbReference type="PROSITE" id="PS50929"/>
    </source>
</evidence>
<dbReference type="GO" id="GO:0005737">
    <property type="term" value="C:cytoplasm"/>
    <property type="evidence" value="ECO:0007669"/>
    <property type="project" value="UniProtKB-ARBA"/>
</dbReference>
<dbReference type="PROSITE" id="PS50929">
    <property type="entry name" value="ABC_TM1F"/>
    <property type="match status" value="1"/>
</dbReference>
<evidence type="ECO:0000256" key="2">
    <source>
        <dbReference type="ARBA" id="ARBA00007577"/>
    </source>
</evidence>
<dbReference type="SMART" id="SM00382">
    <property type="entry name" value="AAA"/>
    <property type="match status" value="1"/>
</dbReference>
<dbReference type="Proteomes" id="UP000663829">
    <property type="component" value="Unassembled WGS sequence"/>
</dbReference>
<dbReference type="OrthoDB" id="6500128at2759"/>
<sequence length="493" mass="55165">MNGLSRAYLIFIYIIGLGCIAVLLAYVQHVLLSISGERQTYRIREALYRSILRKNVPYFDVNKAGELNTVLSCNIDKIHEGIGFKLGSMAMAISIVLVGKFTIKELKAYSKADSIAQEVFGSVRTVFAYNGAGYEHQRYSSHLDEAKKFGIIKGTVYGLFVGFTWFIFFSIYAFGFWYAFKIIQADNNQTIGNILVVLMCVIEGMLWLNSTSTQFQIIVEACGAATQVWQIIDETSQNSPKSNLDIKDIDLIGDIEFDNVHFSYPSRFDVKVLNGLSFRIKSGETLALLGSSGCGRVLFGTTILENIRYGNDDSTIDEIVEAAKKANAHDFIMELPDKYETLVGERGAQLSGGQKQRVCIARALVNNPKILIFDEASSALDIRNEKIVQDALAEVCKGRTTIIIAHRLSTIRNANKICVIDNGRVIEQGDHETLMMNKYGKYYSLQQLQQLENINKDINTEEQELDDEVIVDDRHKTSTSDAIDEIPSKPKVC</sequence>
<evidence type="ECO:0000256" key="8">
    <source>
        <dbReference type="ARBA" id="ARBA00023136"/>
    </source>
</evidence>
<dbReference type="GO" id="GO:0140359">
    <property type="term" value="F:ABC-type transporter activity"/>
    <property type="evidence" value="ECO:0007669"/>
    <property type="project" value="InterPro"/>
</dbReference>
<gene>
    <name evidence="13" type="ORF">GPM918_LOCUS25265</name>
    <name evidence="14" type="ORF">SRO942_LOCUS25271</name>
</gene>
<keyword evidence="4 10" id="KW-0812">Transmembrane</keyword>
<dbReference type="PROSITE" id="PS51257">
    <property type="entry name" value="PROKAR_LIPOPROTEIN"/>
    <property type="match status" value="1"/>
</dbReference>
<evidence type="ECO:0000256" key="7">
    <source>
        <dbReference type="ARBA" id="ARBA00022989"/>
    </source>
</evidence>
<dbReference type="Gene3D" id="3.40.50.300">
    <property type="entry name" value="P-loop containing nucleotide triphosphate hydrolases"/>
    <property type="match status" value="2"/>
</dbReference>
<feature type="transmembrane region" description="Helical" evidence="10">
    <location>
        <begin position="7"/>
        <end position="27"/>
    </location>
</feature>
<dbReference type="InterPro" id="IPR036640">
    <property type="entry name" value="ABC1_TM_sf"/>
</dbReference>
<evidence type="ECO:0000256" key="9">
    <source>
        <dbReference type="SAM" id="MobiDB-lite"/>
    </source>
</evidence>
<dbReference type="InterPro" id="IPR017871">
    <property type="entry name" value="ABC_transporter-like_CS"/>
</dbReference>
<evidence type="ECO:0000313" key="15">
    <source>
        <dbReference type="Proteomes" id="UP000663829"/>
    </source>
</evidence>
<dbReference type="Pfam" id="PF00664">
    <property type="entry name" value="ABC_membrane"/>
    <property type="match status" value="2"/>
</dbReference>
<feature type="transmembrane region" description="Helical" evidence="10">
    <location>
        <begin position="191"/>
        <end position="208"/>
    </location>
</feature>
<dbReference type="SUPFAM" id="SSF52540">
    <property type="entry name" value="P-loop containing nucleoside triphosphate hydrolases"/>
    <property type="match status" value="1"/>
</dbReference>
<dbReference type="InterPro" id="IPR011527">
    <property type="entry name" value="ABC1_TM_dom"/>
</dbReference>
<evidence type="ECO:0000313" key="14">
    <source>
        <dbReference type="EMBL" id="CAF3995538.1"/>
    </source>
</evidence>
<evidence type="ECO:0000256" key="10">
    <source>
        <dbReference type="SAM" id="Phobius"/>
    </source>
</evidence>
<keyword evidence="7 10" id="KW-1133">Transmembrane helix</keyword>
<evidence type="ECO:0000256" key="3">
    <source>
        <dbReference type="ARBA" id="ARBA00022448"/>
    </source>
</evidence>
<organism evidence="13 15">
    <name type="scientific">Didymodactylos carnosus</name>
    <dbReference type="NCBI Taxonomy" id="1234261"/>
    <lineage>
        <taxon>Eukaryota</taxon>
        <taxon>Metazoa</taxon>
        <taxon>Spiralia</taxon>
        <taxon>Gnathifera</taxon>
        <taxon>Rotifera</taxon>
        <taxon>Eurotatoria</taxon>
        <taxon>Bdelloidea</taxon>
        <taxon>Philodinida</taxon>
        <taxon>Philodinidae</taxon>
        <taxon>Didymodactylos</taxon>
    </lineage>
</organism>
<evidence type="ECO:0000256" key="5">
    <source>
        <dbReference type="ARBA" id="ARBA00022741"/>
    </source>
</evidence>
<dbReference type="InterPro" id="IPR039421">
    <property type="entry name" value="Type_1_exporter"/>
</dbReference>
<evidence type="ECO:0000259" key="11">
    <source>
        <dbReference type="PROSITE" id="PS50893"/>
    </source>
</evidence>
<dbReference type="CDD" id="cd18577">
    <property type="entry name" value="ABC_6TM_Pgp_ABCB1_D1_like"/>
    <property type="match status" value="1"/>
</dbReference>
<dbReference type="AlphaFoldDB" id="A0A814YNW6"/>
<dbReference type="InterPro" id="IPR003439">
    <property type="entry name" value="ABC_transporter-like_ATP-bd"/>
</dbReference>
<proteinExistence type="inferred from homology"/>
<comment type="caution">
    <text evidence="13">The sequence shown here is derived from an EMBL/GenBank/DDBJ whole genome shotgun (WGS) entry which is preliminary data.</text>
</comment>
<keyword evidence="6" id="KW-0067">ATP-binding</keyword>
<dbReference type="PROSITE" id="PS00211">
    <property type="entry name" value="ABC_TRANSPORTER_1"/>
    <property type="match status" value="1"/>
</dbReference>
<evidence type="ECO:0000313" key="13">
    <source>
        <dbReference type="EMBL" id="CAF1232925.1"/>
    </source>
</evidence>
<dbReference type="GO" id="GO:0005524">
    <property type="term" value="F:ATP binding"/>
    <property type="evidence" value="ECO:0007669"/>
    <property type="project" value="UniProtKB-KW"/>
</dbReference>
<comment type="subcellular location">
    <subcellularLocation>
        <location evidence="1">Membrane</location>
        <topology evidence="1">Multi-pass membrane protein</topology>
    </subcellularLocation>
</comment>
<dbReference type="InterPro" id="IPR003593">
    <property type="entry name" value="AAA+_ATPase"/>
</dbReference>
<keyword evidence="8 10" id="KW-0472">Membrane</keyword>
<keyword evidence="5" id="KW-0547">Nucleotide-binding</keyword>
<dbReference type="PANTHER" id="PTHR43394">
    <property type="entry name" value="ATP-DEPENDENT PERMEASE MDL1, MITOCHONDRIAL"/>
    <property type="match status" value="1"/>
</dbReference>